<protein>
    <recommendedName>
        <fullName evidence="10">Pycsar effector protein domain-containing protein</fullName>
    </recommendedName>
</protein>
<reference evidence="11" key="2">
    <citation type="submission" date="2020-09" db="EMBL/GenBank/DDBJ databases">
        <authorList>
            <person name="Sun Q."/>
            <person name="Zhou Y."/>
        </authorList>
    </citation>
    <scope>NUCLEOTIDE SEQUENCE</scope>
    <source>
        <strain evidence="11">CGMCC 4.7272</strain>
    </source>
</reference>
<keyword evidence="7 9" id="KW-0472">Membrane</keyword>
<feature type="transmembrane region" description="Helical" evidence="9">
    <location>
        <begin position="70"/>
        <end position="99"/>
    </location>
</feature>
<dbReference type="AlphaFoldDB" id="A0A917KWK0"/>
<keyword evidence="3 9" id="KW-0812">Transmembrane</keyword>
<comment type="subcellular location">
    <subcellularLocation>
        <location evidence="1">Cell membrane</location>
    </subcellularLocation>
</comment>
<evidence type="ECO:0000256" key="4">
    <source>
        <dbReference type="ARBA" id="ARBA00022741"/>
    </source>
</evidence>
<reference evidence="11" key="1">
    <citation type="journal article" date="2014" name="Int. J. Syst. Evol. Microbiol.">
        <title>Complete genome sequence of Corynebacterium casei LMG S-19264T (=DSM 44701T), isolated from a smear-ripened cheese.</title>
        <authorList>
            <consortium name="US DOE Joint Genome Institute (JGI-PGF)"/>
            <person name="Walter F."/>
            <person name="Albersmeier A."/>
            <person name="Kalinowski J."/>
            <person name="Ruckert C."/>
        </authorList>
    </citation>
    <scope>NUCLEOTIDE SEQUENCE</scope>
    <source>
        <strain evidence="11">CGMCC 4.7272</strain>
    </source>
</reference>
<evidence type="ECO:0000256" key="9">
    <source>
        <dbReference type="SAM" id="Phobius"/>
    </source>
</evidence>
<feature type="transmembrane region" description="Helical" evidence="9">
    <location>
        <begin position="160"/>
        <end position="181"/>
    </location>
</feature>
<feature type="region of interest" description="Disordered" evidence="8">
    <location>
        <begin position="1"/>
        <end position="22"/>
    </location>
</feature>
<dbReference type="InterPro" id="IPR043760">
    <property type="entry name" value="PycTM_dom"/>
</dbReference>
<keyword evidence="4" id="KW-0547">Nucleotide-binding</keyword>
<feature type="domain" description="Pycsar effector protein" evidence="10">
    <location>
        <begin position="27"/>
        <end position="181"/>
    </location>
</feature>
<keyword evidence="2" id="KW-1003">Cell membrane</keyword>
<keyword evidence="5 9" id="KW-1133">Transmembrane helix</keyword>
<dbReference type="Proteomes" id="UP000625682">
    <property type="component" value="Unassembled WGS sequence"/>
</dbReference>
<dbReference type="GO" id="GO:0005886">
    <property type="term" value="C:plasma membrane"/>
    <property type="evidence" value="ECO:0007669"/>
    <property type="project" value="UniProtKB-SubCell"/>
</dbReference>
<dbReference type="EMBL" id="BMMU01000008">
    <property type="protein sequence ID" value="GGJ30702.1"/>
    <property type="molecule type" value="Genomic_DNA"/>
</dbReference>
<keyword evidence="12" id="KW-1185">Reference proteome</keyword>
<evidence type="ECO:0000256" key="2">
    <source>
        <dbReference type="ARBA" id="ARBA00022475"/>
    </source>
</evidence>
<organism evidence="11 12">
    <name type="scientific">Streptomyces lacrimifluminis</name>
    <dbReference type="NCBI Taxonomy" id="1500077"/>
    <lineage>
        <taxon>Bacteria</taxon>
        <taxon>Bacillati</taxon>
        <taxon>Actinomycetota</taxon>
        <taxon>Actinomycetes</taxon>
        <taxon>Kitasatosporales</taxon>
        <taxon>Streptomycetaceae</taxon>
        <taxon>Streptomyces</taxon>
    </lineage>
</organism>
<gene>
    <name evidence="11" type="ORF">GCM10012282_29180</name>
</gene>
<proteinExistence type="predicted"/>
<name>A0A917KWK0_9ACTN</name>
<evidence type="ECO:0000313" key="12">
    <source>
        <dbReference type="Proteomes" id="UP000625682"/>
    </source>
</evidence>
<evidence type="ECO:0000256" key="5">
    <source>
        <dbReference type="ARBA" id="ARBA00022989"/>
    </source>
</evidence>
<evidence type="ECO:0000256" key="6">
    <source>
        <dbReference type="ARBA" id="ARBA00023118"/>
    </source>
</evidence>
<feature type="compositionally biased region" description="Pro residues" evidence="8">
    <location>
        <begin position="7"/>
        <end position="17"/>
    </location>
</feature>
<evidence type="ECO:0000256" key="7">
    <source>
        <dbReference type="ARBA" id="ARBA00023136"/>
    </source>
</evidence>
<evidence type="ECO:0000256" key="1">
    <source>
        <dbReference type="ARBA" id="ARBA00004236"/>
    </source>
</evidence>
<accession>A0A917KWK0</accession>
<evidence type="ECO:0000313" key="11">
    <source>
        <dbReference type="EMBL" id="GGJ30702.1"/>
    </source>
</evidence>
<dbReference type="GO" id="GO:0051607">
    <property type="term" value="P:defense response to virus"/>
    <property type="evidence" value="ECO:0007669"/>
    <property type="project" value="UniProtKB-KW"/>
</dbReference>
<evidence type="ECO:0000259" key="10">
    <source>
        <dbReference type="Pfam" id="PF18967"/>
    </source>
</evidence>
<feature type="transmembrane region" description="Helical" evidence="9">
    <location>
        <begin position="44"/>
        <end position="64"/>
    </location>
</feature>
<evidence type="ECO:0000256" key="3">
    <source>
        <dbReference type="ARBA" id="ARBA00022692"/>
    </source>
</evidence>
<dbReference type="Pfam" id="PF18967">
    <property type="entry name" value="PycTM"/>
    <property type="match status" value="1"/>
</dbReference>
<comment type="caution">
    <text evidence="11">The sequence shown here is derived from an EMBL/GenBank/DDBJ whole genome shotgun (WGS) entry which is preliminary data.</text>
</comment>
<evidence type="ECO:0000256" key="8">
    <source>
        <dbReference type="SAM" id="MobiDB-lite"/>
    </source>
</evidence>
<keyword evidence="6" id="KW-0051">Antiviral defense</keyword>
<dbReference type="GO" id="GO:0000166">
    <property type="term" value="F:nucleotide binding"/>
    <property type="evidence" value="ECO:0007669"/>
    <property type="project" value="UniProtKB-KW"/>
</dbReference>
<dbReference type="RefSeq" id="WP_189147769.1">
    <property type="nucleotide sequence ID" value="NZ_BAABER010000009.1"/>
</dbReference>
<sequence>MTTLDPRPTPAPPPPATTPADQTQLCERLLADLRTEIARADTKASVLVAALGMTAGVSSGLLAARDWNPAALTTFGTVVWALGVASLVLSLFSLLLAVLPRYRSEPWAPGQPLSYFGDIQQAVRLGQLEAALADTQRDPTAALTSALSETSRIAARKHQWIRTGLISFCTGTLLLPASLLIG</sequence>